<accession>A0A926JPA5</accession>
<dbReference type="PROSITE" id="PS51257">
    <property type="entry name" value="PROKAR_LIPOPROTEIN"/>
    <property type="match status" value="1"/>
</dbReference>
<evidence type="ECO:0000313" key="4">
    <source>
        <dbReference type="Proteomes" id="UP000653730"/>
    </source>
</evidence>
<protein>
    <submittedName>
        <fullName evidence="3">DJ-1/PfpI family protein</fullName>
    </submittedName>
</protein>
<dbReference type="InterPro" id="IPR029062">
    <property type="entry name" value="Class_I_gatase-like"/>
</dbReference>
<evidence type="ECO:0000259" key="2">
    <source>
        <dbReference type="Pfam" id="PF01965"/>
    </source>
</evidence>
<keyword evidence="1" id="KW-0732">Signal</keyword>
<organism evidence="3 4">
    <name type="scientific">Sinomicrobium weinanense</name>
    <dbReference type="NCBI Taxonomy" id="2842200"/>
    <lineage>
        <taxon>Bacteria</taxon>
        <taxon>Pseudomonadati</taxon>
        <taxon>Bacteroidota</taxon>
        <taxon>Flavobacteriia</taxon>
        <taxon>Flavobacteriales</taxon>
        <taxon>Flavobacteriaceae</taxon>
        <taxon>Sinomicrobium</taxon>
    </lineage>
</organism>
<dbReference type="EMBL" id="JACVDC010000004">
    <property type="protein sequence ID" value="MBC9794869.1"/>
    <property type="molecule type" value="Genomic_DNA"/>
</dbReference>
<sequence length="250" mass="27597">MKTLKIVTLALMGLLVSCNADKAESKNQNEGNNPVVEKVAEKKAPLKQIKKGLPTIGLIMYNQVLMTEVTAPIDVFTKPSEEGVQLFNVITIAETMDPVVSEEGLIMLPDYTFSNCPELDIIFVPSAYDMSTTVKNDNIVNFIKQQNTHTDYTVSNCAGAHLIGESGIADGMKIVTYIGGGEELQENYPNLKVQDDASVSYVEDGKFISSNGNLASYISSLELLEKLTDKKHRKRVEANLYLDRLQNWGK</sequence>
<feature type="chain" id="PRO_5037633784" evidence="1">
    <location>
        <begin position="23"/>
        <end position="250"/>
    </location>
</feature>
<dbReference type="SUPFAM" id="SSF52317">
    <property type="entry name" value="Class I glutamine amidotransferase-like"/>
    <property type="match status" value="1"/>
</dbReference>
<evidence type="ECO:0000313" key="3">
    <source>
        <dbReference type="EMBL" id="MBC9794869.1"/>
    </source>
</evidence>
<dbReference type="PANTHER" id="PTHR43130:SF3">
    <property type="entry name" value="HTH-TYPE TRANSCRIPTIONAL REGULATOR RV1931C"/>
    <property type="match status" value="1"/>
</dbReference>
<feature type="domain" description="DJ-1/PfpI" evidence="2">
    <location>
        <begin position="58"/>
        <end position="224"/>
    </location>
</feature>
<feature type="signal peptide" evidence="1">
    <location>
        <begin position="1"/>
        <end position="22"/>
    </location>
</feature>
<name>A0A926JPA5_9FLAO</name>
<dbReference type="Pfam" id="PF01965">
    <property type="entry name" value="DJ-1_PfpI"/>
    <property type="match status" value="1"/>
</dbReference>
<gene>
    <name evidence="3" type="ORF">IBL28_02735</name>
</gene>
<reference evidence="3 4" key="1">
    <citation type="submission" date="2020-09" db="EMBL/GenBank/DDBJ databases">
        <title>Sinomicrobium weinanense sp. nov., a halophilic bacteria isolated from saline-alkali soil.</title>
        <authorList>
            <person name="Wu P."/>
            <person name="Ren H."/>
            <person name="Mei Y."/>
            <person name="Liang Y."/>
            <person name="Chen Z."/>
        </authorList>
    </citation>
    <scope>NUCLEOTIDE SEQUENCE [LARGE SCALE GENOMIC DNA]</scope>
    <source>
        <strain evidence="3 4">FJxs</strain>
    </source>
</reference>
<dbReference type="InterPro" id="IPR052158">
    <property type="entry name" value="INH-QAR"/>
</dbReference>
<dbReference type="Gene3D" id="3.40.50.880">
    <property type="match status" value="1"/>
</dbReference>
<dbReference type="RefSeq" id="WP_187964025.1">
    <property type="nucleotide sequence ID" value="NZ_JACVDC010000004.1"/>
</dbReference>
<dbReference type="Proteomes" id="UP000653730">
    <property type="component" value="Unassembled WGS sequence"/>
</dbReference>
<dbReference type="InterPro" id="IPR002818">
    <property type="entry name" value="DJ-1/PfpI"/>
</dbReference>
<proteinExistence type="predicted"/>
<evidence type="ECO:0000256" key="1">
    <source>
        <dbReference type="SAM" id="SignalP"/>
    </source>
</evidence>
<comment type="caution">
    <text evidence="3">The sequence shown here is derived from an EMBL/GenBank/DDBJ whole genome shotgun (WGS) entry which is preliminary data.</text>
</comment>
<keyword evidence="4" id="KW-1185">Reference proteome</keyword>
<dbReference type="PANTHER" id="PTHR43130">
    <property type="entry name" value="ARAC-FAMILY TRANSCRIPTIONAL REGULATOR"/>
    <property type="match status" value="1"/>
</dbReference>
<dbReference type="AlphaFoldDB" id="A0A926JPA5"/>